<comment type="caution">
    <text evidence="2">The sequence shown here is derived from an EMBL/GenBank/DDBJ whole genome shotgun (WGS) entry which is preliminary data.</text>
</comment>
<name>A0A1T2L964_9GAMM</name>
<keyword evidence="1" id="KW-1133">Transmembrane helix</keyword>
<evidence type="ECO:0008006" key="4">
    <source>
        <dbReference type="Google" id="ProtNLM"/>
    </source>
</evidence>
<evidence type="ECO:0000313" key="3">
    <source>
        <dbReference type="Proteomes" id="UP000191110"/>
    </source>
</evidence>
<organism evidence="2 3">
    <name type="scientific">Solemya pervernicosa gill symbiont</name>
    <dbReference type="NCBI Taxonomy" id="642797"/>
    <lineage>
        <taxon>Bacteria</taxon>
        <taxon>Pseudomonadati</taxon>
        <taxon>Pseudomonadota</taxon>
        <taxon>Gammaproteobacteria</taxon>
        <taxon>sulfur-oxidizing symbionts</taxon>
    </lineage>
</organism>
<keyword evidence="1" id="KW-0812">Transmembrane</keyword>
<evidence type="ECO:0000313" key="2">
    <source>
        <dbReference type="EMBL" id="OOZ41620.1"/>
    </source>
</evidence>
<evidence type="ECO:0000256" key="1">
    <source>
        <dbReference type="SAM" id="Phobius"/>
    </source>
</evidence>
<keyword evidence="1" id="KW-0472">Membrane</keyword>
<reference evidence="2 3" key="1">
    <citation type="submission" date="2016-11" db="EMBL/GenBank/DDBJ databases">
        <title>Mixed transmission modes and dynamic genome evolution in an obligate animal-bacterial symbiosis.</title>
        <authorList>
            <person name="Russell S.L."/>
            <person name="Corbett-Detig R.B."/>
            <person name="Cavanaugh C.M."/>
        </authorList>
    </citation>
    <scope>NUCLEOTIDE SEQUENCE [LARGE SCALE GENOMIC DNA]</scope>
    <source>
        <strain evidence="2">Sveles-Q1</strain>
    </source>
</reference>
<protein>
    <recommendedName>
        <fullName evidence="4">DUF3592 domain-containing protein</fullName>
    </recommendedName>
</protein>
<dbReference type="AlphaFoldDB" id="A0A1T2L964"/>
<feature type="transmembrane region" description="Helical" evidence="1">
    <location>
        <begin position="127"/>
        <end position="147"/>
    </location>
</feature>
<accession>A0A1T2L964</accession>
<keyword evidence="3" id="KW-1185">Reference proteome</keyword>
<sequence>MNIINWIKRFPLVSFAYLLTALCTSFALYNLYDGSRAEFWPNVTGKVTGFVSATQGKNQNGVTAGYRGKAEYLAVDSHRIAYRYSLMENSYTGLDIAPNNQQITAGNSITVHYNPHNHQESRLALLINWHMVLMWLGYAALFAIAGWRWHRFLIRNN</sequence>
<feature type="transmembrane region" description="Helical" evidence="1">
    <location>
        <begin position="12"/>
        <end position="32"/>
    </location>
</feature>
<gene>
    <name evidence="2" type="ORF">BOW53_02765</name>
</gene>
<dbReference type="EMBL" id="MPRL01000007">
    <property type="protein sequence ID" value="OOZ41620.1"/>
    <property type="molecule type" value="Genomic_DNA"/>
</dbReference>
<proteinExistence type="predicted"/>
<dbReference type="Proteomes" id="UP000191110">
    <property type="component" value="Unassembled WGS sequence"/>
</dbReference>